<dbReference type="SUPFAM" id="SSF57492">
    <property type="entry name" value="Trefoil"/>
    <property type="match status" value="1"/>
</dbReference>
<evidence type="ECO:0000256" key="2">
    <source>
        <dbReference type="PROSITE-ProRule" id="PRU00779"/>
    </source>
</evidence>
<comment type="caution">
    <text evidence="2">Lacks conserved residue(s) required for the propagation of feature annotation.</text>
</comment>
<dbReference type="Proteomes" id="UP000005237">
    <property type="component" value="Unassembled WGS sequence"/>
</dbReference>
<evidence type="ECO:0000256" key="3">
    <source>
        <dbReference type="SAM" id="SignalP"/>
    </source>
</evidence>
<dbReference type="SMART" id="SM00018">
    <property type="entry name" value="PD"/>
    <property type="match status" value="1"/>
</dbReference>
<dbReference type="InterPro" id="IPR044913">
    <property type="entry name" value="P_trefoil_dom_sf"/>
</dbReference>
<protein>
    <submittedName>
        <fullName evidence="5">P-type domain-containing protein</fullName>
    </submittedName>
</protein>
<keyword evidence="3" id="KW-0732">Signal</keyword>
<dbReference type="Gene3D" id="4.10.110.10">
    <property type="entry name" value="Spasmolytic Protein, domain 1"/>
    <property type="match status" value="1"/>
</dbReference>
<keyword evidence="6" id="KW-1185">Reference proteome</keyword>
<evidence type="ECO:0000313" key="5">
    <source>
        <dbReference type="EnsemblMetazoa" id="CJA27401a.1"/>
    </source>
</evidence>
<keyword evidence="1" id="KW-1015">Disulfide bond</keyword>
<organism evidence="5 6">
    <name type="scientific">Caenorhabditis japonica</name>
    <dbReference type="NCBI Taxonomy" id="281687"/>
    <lineage>
        <taxon>Eukaryota</taxon>
        <taxon>Metazoa</taxon>
        <taxon>Ecdysozoa</taxon>
        <taxon>Nematoda</taxon>
        <taxon>Chromadorea</taxon>
        <taxon>Rhabditida</taxon>
        <taxon>Rhabditina</taxon>
        <taxon>Rhabditomorpha</taxon>
        <taxon>Rhabditoidea</taxon>
        <taxon>Rhabditidae</taxon>
        <taxon>Peloderinae</taxon>
        <taxon>Caenorhabditis</taxon>
    </lineage>
</organism>
<feature type="domain" description="P-type" evidence="4">
    <location>
        <begin position="9"/>
        <end position="59"/>
    </location>
</feature>
<evidence type="ECO:0000256" key="1">
    <source>
        <dbReference type="ARBA" id="ARBA00023157"/>
    </source>
</evidence>
<accession>A0A8R1I933</accession>
<evidence type="ECO:0000259" key="4">
    <source>
        <dbReference type="PROSITE" id="PS51448"/>
    </source>
</evidence>
<dbReference type="Pfam" id="PF00088">
    <property type="entry name" value="Trefoil"/>
    <property type="match status" value="1"/>
</dbReference>
<dbReference type="InterPro" id="IPR000519">
    <property type="entry name" value="P_trefoil_dom"/>
</dbReference>
<proteinExistence type="predicted"/>
<reference evidence="5" key="2">
    <citation type="submission" date="2022-06" db="UniProtKB">
        <authorList>
            <consortium name="EnsemblMetazoa"/>
        </authorList>
    </citation>
    <scope>IDENTIFICATION</scope>
    <source>
        <strain evidence="5">DF5081</strain>
    </source>
</reference>
<sequence>MGKLPILLLSIALVLTEAGPRFDCFPEPNGANQQACEARGCVWSQDNSGKNAPWCYFKDGVGYNLDSQSGSTYNLRKNNGPGNPWGGDFTEIKLTTKTIGNVLNVKVGVDGRVISEKMSELGHSD</sequence>
<dbReference type="PROSITE" id="PS51448">
    <property type="entry name" value="P_TREFOIL_2"/>
    <property type="match status" value="1"/>
</dbReference>
<feature type="chain" id="PRO_5035779066" evidence="3">
    <location>
        <begin position="19"/>
        <end position="125"/>
    </location>
</feature>
<dbReference type="AlphaFoldDB" id="A0A8R1I933"/>
<dbReference type="CDD" id="cd00111">
    <property type="entry name" value="Trefoil"/>
    <property type="match status" value="1"/>
</dbReference>
<evidence type="ECO:0000313" key="6">
    <source>
        <dbReference type="Proteomes" id="UP000005237"/>
    </source>
</evidence>
<feature type="signal peptide" evidence="3">
    <location>
        <begin position="1"/>
        <end position="18"/>
    </location>
</feature>
<dbReference type="EnsemblMetazoa" id="CJA27401a.1">
    <property type="protein sequence ID" value="CJA27401a.1"/>
    <property type="gene ID" value="WBGene00182973"/>
</dbReference>
<reference evidence="6" key="1">
    <citation type="submission" date="2010-08" db="EMBL/GenBank/DDBJ databases">
        <authorList>
            <consortium name="Caenorhabditis japonica Sequencing Consortium"/>
            <person name="Wilson R.K."/>
        </authorList>
    </citation>
    <scope>NUCLEOTIDE SEQUENCE [LARGE SCALE GENOMIC DNA]</scope>
    <source>
        <strain evidence="6">DF5081</strain>
    </source>
</reference>
<name>A0A8R1I933_CAEJA</name>